<proteinExistence type="predicted"/>
<evidence type="ECO:0000313" key="2">
    <source>
        <dbReference type="EMBL" id="CAZ83314.1"/>
    </source>
</evidence>
<dbReference type="Proteomes" id="UP000006911">
    <property type="component" value="Unassembled WGS sequence"/>
</dbReference>
<protein>
    <submittedName>
        <fullName evidence="2">(Perigord truffle) hypothetical protein</fullName>
    </submittedName>
</protein>
<sequence length="119" mass="12482">MLGWLGVGCSLWLAGCLLLPHSLTSASCQQNNSGASSSGNSGGPYLLWCSTPLSLPTPTGLCPLSSSSHPVLFFCLAEAAVLDVIRTLSPIDKTVAAGRLQHRMPDSVGERVQLTSCRR</sequence>
<reference evidence="2 3" key="1">
    <citation type="journal article" date="2010" name="Nature">
        <title>Perigord black truffle genome uncovers evolutionary origins and mechanisms of symbiosis.</title>
        <authorList>
            <person name="Martin F."/>
            <person name="Kohler A."/>
            <person name="Murat C."/>
            <person name="Balestrini R."/>
            <person name="Coutinho P.M."/>
            <person name="Jaillon O."/>
            <person name="Montanini B."/>
            <person name="Morin E."/>
            <person name="Noel B."/>
            <person name="Percudani R."/>
            <person name="Porcel B."/>
            <person name="Rubini A."/>
            <person name="Amicucci A."/>
            <person name="Amselem J."/>
            <person name="Anthouard V."/>
            <person name="Arcioni S."/>
            <person name="Artiguenave F."/>
            <person name="Aury J.M."/>
            <person name="Ballario P."/>
            <person name="Bolchi A."/>
            <person name="Brenna A."/>
            <person name="Brun A."/>
            <person name="Buee M."/>
            <person name="Cantarel B."/>
            <person name="Chevalier G."/>
            <person name="Couloux A."/>
            <person name="Da Silva C."/>
            <person name="Denoeud F."/>
            <person name="Duplessis S."/>
            <person name="Ghignone S."/>
            <person name="Hilselberger B."/>
            <person name="Iotti M."/>
            <person name="Marcais B."/>
            <person name="Mello A."/>
            <person name="Miranda M."/>
            <person name="Pacioni G."/>
            <person name="Quesneville H."/>
            <person name="Riccioni C."/>
            <person name="Ruotolo R."/>
            <person name="Splivallo R."/>
            <person name="Stocchi V."/>
            <person name="Tisserant E."/>
            <person name="Viscomi A.R."/>
            <person name="Zambonelli A."/>
            <person name="Zampieri E."/>
            <person name="Henrissat B."/>
            <person name="Lebrun M.H."/>
            <person name="Paolocci F."/>
            <person name="Bonfante P."/>
            <person name="Ottonello S."/>
            <person name="Wincker P."/>
        </authorList>
    </citation>
    <scope>NUCLEOTIDE SEQUENCE [LARGE SCALE GENOMIC DNA]</scope>
    <source>
        <strain evidence="2 3">Mel28</strain>
    </source>
</reference>
<feature type="chain" id="PRO_5003072704" evidence="1">
    <location>
        <begin position="29"/>
        <end position="119"/>
    </location>
</feature>
<evidence type="ECO:0000313" key="3">
    <source>
        <dbReference type="Proteomes" id="UP000006911"/>
    </source>
</evidence>
<keyword evidence="3" id="KW-1185">Reference proteome</keyword>
<dbReference type="EMBL" id="FN430209">
    <property type="protein sequence ID" value="CAZ83314.1"/>
    <property type="molecule type" value="Genomic_DNA"/>
</dbReference>
<gene>
    <name evidence="2" type="ORF">GSTUM_00006982001</name>
</gene>
<organism evidence="2 3">
    <name type="scientific">Tuber melanosporum (strain Mel28)</name>
    <name type="common">Perigord black truffle</name>
    <dbReference type="NCBI Taxonomy" id="656061"/>
    <lineage>
        <taxon>Eukaryota</taxon>
        <taxon>Fungi</taxon>
        <taxon>Dikarya</taxon>
        <taxon>Ascomycota</taxon>
        <taxon>Pezizomycotina</taxon>
        <taxon>Pezizomycetes</taxon>
        <taxon>Pezizales</taxon>
        <taxon>Tuberaceae</taxon>
        <taxon>Tuber</taxon>
    </lineage>
</organism>
<dbReference type="RefSeq" id="XP_002839123.1">
    <property type="nucleotide sequence ID" value="XM_002839077.1"/>
</dbReference>
<dbReference type="HOGENOM" id="CLU_2063191_0_0_1"/>
<keyword evidence="1" id="KW-0732">Signal</keyword>
<feature type="signal peptide" evidence="1">
    <location>
        <begin position="1"/>
        <end position="28"/>
    </location>
</feature>
<accession>D5GFM1</accession>
<dbReference type="KEGG" id="tml:GSTUM_00006982001"/>
<dbReference type="InParanoid" id="D5GFM1"/>
<evidence type="ECO:0000256" key="1">
    <source>
        <dbReference type="SAM" id="SignalP"/>
    </source>
</evidence>
<dbReference type="AlphaFoldDB" id="D5GFM1"/>
<name>D5GFM1_TUBMM</name>
<dbReference type="GeneID" id="9188262"/>